<name>A0A8E1QVN1_9BACT</name>
<dbReference type="RefSeq" id="WP_053399259.1">
    <property type="nucleotide sequence ID" value="NZ_DBGCYH010000041.1"/>
</dbReference>
<proteinExistence type="predicted"/>
<feature type="transmembrane region" description="Helical" evidence="1">
    <location>
        <begin position="9"/>
        <end position="27"/>
    </location>
</feature>
<sequence>MDKKEIIKIVVKVLLYLLTLIGGYFGVTSLSSCTIQRKAQIKGKAVVVTIDTTTIHHEGSLELKTK</sequence>
<keyword evidence="1" id="KW-1133">Transmembrane helix</keyword>
<protein>
    <submittedName>
        <fullName evidence="2">Uncharacterized protein</fullName>
    </submittedName>
</protein>
<evidence type="ECO:0000313" key="2">
    <source>
        <dbReference type="EMBL" id="KOO65816.1"/>
    </source>
</evidence>
<reference evidence="2 3" key="1">
    <citation type="submission" date="2015-06" db="EMBL/GenBank/DDBJ databases">
        <title>Prevotella sp. 109, sp. nov., a novel member of the family Prevotellaceae isolated from human faeces.</title>
        <authorList>
            <person name="Shkoporov A.N."/>
            <person name="Chaplin A.V."/>
            <person name="Kafarskaia L.I."/>
            <person name="Efimov B.A."/>
        </authorList>
    </citation>
    <scope>NUCLEOTIDE SEQUENCE [LARGE SCALE GENOMIC DNA]</scope>
    <source>
        <strain evidence="2 3">109</strain>
    </source>
</reference>
<evidence type="ECO:0000256" key="1">
    <source>
        <dbReference type="SAM" id="Phobius"/>
    </source>
</evidence>
<dbReference type="AlphaFoldDB" id="A0A8E1QVN1"/>
<organism evidence="2 3">
    <name type="scientific">Xylanibacter rarus</name>
    <dbReference type="NCBI Taxonomy" id="1676614"/>
    <lineage>
        <taxon>Bacteria</taxon>
        <taxon>Pseudomonadati</taxon>
        <taxon>Bacteroidota</taxon>
        <taxon>Bacteroidia</taxon>
        <taxon>Bacteroidales</taxon>
        <taxon>Prevotellaceae</taxon>
        <taxon>Xylanibacter</taxon>
    </lineage>
</organism>
<dbReference type="PROSITE" id="PS51257">
    <property type="entry name" value="PROKAR_LIPOPROTEIN"/>
    <property type="match status" value="1"/>
</dbReference>
<dbReference type="Proteomes" id="UP000036951">
    <property type="component" value="Unassembled WGS sequence"/>
</dbReference>
<keyword evidence="1" id="KW-0812">Transmembrane</keyword>
<comment type="caution">
    <text evidence="2">The sequence shown here is derived from an EMBL/GenBank/DDBJ whole genome shotgun (WGS) entry which is preliminary data.</text>
</comment>
<keyword evidence="3" id="KW-1185">Reference proteome</keyword>
<keyword evidence="1" id="KW-0472">Membrane</keyword>
<evidence type="ECO:0000313" key="3">
    <source>
        <dbReference type="Proteomes" id="UP000036951"/>
    </source>
</evidence>
<gene>
    <name evidence="2" type="ORF">ACU52_14120</name>
</gene>
<dbReference type="EMBL" id="LFQU01000051">
    <property type="protein sequence ID" value="KOO65816.1"/>
    <property type="molecule type" value="Genomic_DNA"/>
</dbReference>
<accession>A0A8E1QVN1</accession>